<dbReference type="RefSeq" id="WP_249286854.1">
    <property type="nucleotide sequence ID" value="NZ_JACRWC010000066.1"/>
</dbReference>
<organism evidence="1 2">
    <name type="scientific">Lentihominibacter faecis</name>
    <dbReference type="NCBI Taxonomy" id="2764712"/>
    <lineage>
        <taxon>Bacteria</taxon>
        <taxon>Bacillati</taxon>
        <taxon>Bacillota</taxon>
        <taxon>Clostridia</taxon>
        <taxon>Peptostreptococcales</taxon>
        <taxon>Anaerovoracaceae</taxon>
        <taxon>Lentihominibacter</taxon>
    </lineage>
</organism>
<evidence type="ECO:0000313" key="1">
    <source>
        <dbReference type="EMBL" id="MBC5999417.1"/>
    </source>
</evidence>
<accession>A0A923NF00</accession>
<evidence type="ECO:0000313" key="2">
    <source>
        <dbReference type="Proteomes" id="UP000644115"/>
    </source>
</evidence>
<dbReference type="InterPro" id="IPR046929">
    <property type="entry name" value="HTH_Tnp"/>
</dbReference>
<protein>
    <submittedName>
        <fullName evidence="1">Uncharacterized protein</fullName>
    </submittedName>
</protein>
<dbReference type="EMBL" id="JACRWC010000066">
    <property type="protein sequence ID" value="MBC5999417.1"/>
    <property type="molecule type" value="Genomic_DNA"/>
</dbReference>
<dbReference type="Proteomes" id="UP000644115">
    <property type="component" value="Unassembled WGS sequence"/>
</dbReference>
<reference evidence="1" key="1">
    <citation type="submission" date="2020-08" db="EMBL/GenBank/DDBJ databases">
        <authorList>
            <person name="Liu C."/>
            <person name="Sun Q."/>
        </authorList>
    </citation>
    <scope>NUCLEOTIDE SEQUENCE</scope>
    <source>
        <strain evidence="1">BX16</strain>
    </source>
</reference>
<keyword evidence="2" id="KW-1185">Reference proteome</keyword>
<comment type="caution">
    <text evidence="1">The sequence shown here is derived from an EMBL/GenBank/DDBJ whole genome shotgun (WGS) entry which is preliminary data.</text>
</comment>
<dbReference type="Pfam" id="PF20310">
    <property type="entry name" value="HTH_Tnp_2"/>
    <property type="match status" value="1"/>
</dbReference>
<sequence length="198" mass="22617">MGRGNFTKAEMETLLRNPYVADVNEKSISYSTEFKFLFMNEYIKGKRPTQIFRDAGFDIGILGSKRIERACARWKESYQSGTLGERSAVLGKASSSSEANASLSEKMKSGKKYTIDRCRQQEEIIKKLRAEVLLLRQLCEKKLDGADQPLLRAEVCQIIESITQQEEYHRCVSHLCKAAGISRNTFYEYRRNETACGM</sequence>
<name>A0A923NF00_9FIRM</name>
<gene>
    <name evidence="1" type="ORF">H8876_05330</name>
</gene>
<dbReference type="AlphaFoldDB" id="A0A923NF00"/>
<proteinExistence type="predicted"/>